<feature type="transmembrane region" description="Helical" evidence="6">
    <location>
        <begin position="104"/>
        <end position="124"/>
    </location>
</feature>
<dbReference type="Pfam" id="PF03073">
    <property type="entry name" value="TspO_MBR"/>
    <property type="match status" value="1"/>
</dbReference>
<feature type="transmembrane region" description="Helical" evidence="6">
    <location>
        <begin position="136"/>
        <end position="155"/>
    </location>
</feature>
<proteinExistence type="inferred from homology"/>
<reference evidence="7" key="2">
    <citation type="submission" date="2021-04" db="EMBL/GenBank/DDBJ databases">
        <authorList>
            <person name="Gilroy R."/>
        </authorList>
    </citation>
    <scope>NUCLEOTIDE SEQUENCE</scope>
    <source>
        <strain evidence="7">ChiBcec8-14828</strain>
    </source>
</reference>
<name>A0A9D2M2B1_9FIRM</name>
<evidence type="ECO:0000256" key="3">
    <source>
        <dbReference type="ARBA" id="ARBA00022692"/>
    </source>
</evidence>
<keyword evidence="3 6" id="KW-0812">Transmembrane</keyword>
<dbReference type="InterPro" id="IPR004307">
    <property type="entry name" value="TspO_MBR"/>
</dbReference>
<evidence type="ECO:0000256" key="1">
    <source>
        <dbReference type="ARBA" id="ARBA00004141"/>
    </source>
</evidence>
<protein>
    <submittedName>
        <fullName evidence="7">Tryptophan-rich sensory protein</fullName>
    </submittedName>
</protein>
<dbReference type="EMBL" id="DWYA01000037">
    <property type="protein sequence ID" value="HJB39504.1"/>
    <property type="molecule type" value="Genomic_DNA"/>
</dbReference>
<comment type="similarity">
    <text evidence="2">Belongs to the TspO/BZRP family.</text>
</comment>
<dbReference type="Proteomes" id="UP000824209">
    <property type="component" value="Unassembled WGS sequence"/>
</dbReference>
<dbReference type="FunFam" id="1.20.1260.100:FF:000001">
    <property type="entry name" value="translocator protein 2"/>
    <property type="match status" value="1"/>
</dbReference>
<comment type="caution">
    <text evidence="7">The sequence shown here is derived from an EMBL/GenBank/DDBJ whole genome shotgun (WGS) entry which is preliminary data.</text>
</comment>
<evidence type="ECO:0000256" key="4">
    <source>
        <dbReference type="ARBA" id="ARBA00022989"/>
    </source>
</evidence>
<sequence>MKTHKWKRVLFWVLVCEAVGGLSGWISREGLQIYLETAEKPPFTPPGILFAIVWPILYALMGYAVAAVLDSDSKYREQGLLLFFTQLLANFLWSPVFFRFQAYGAALGLIAVIWLLILLMLVTFWQIDKKAAYSQIPYFLWVTFATYLNAGVWFLNS</sequence>
<dbReference type="PANTHER" id="PTHR10057:SF0">
    <property type="entry name" value="TRANSLOCATOR PROTEIN"/>
    <property type="match status" value="1"/>
</dbReference>
<dbReference type="Gene3D" id="1.20.1260.100">
    <property type="entry name" value="TspO/MBR protein"/>
    <property type="match status" value="1"/>
</dbReference>
<dbReference type="CDD" id="cd15904">
    <property type="entry name" value="TSPO_MBR"/>
    <property type="match status" value="1"/>
</dbReference>
<evidence type="ECO:0000256" key="6">
    <source>
        <dbReference type="SAM" id="Phobius"/>
    </source>
</evidence>
<evidence type="ECO:0000256" key="5">
    <source>
        <dbReference type="ARBA" id="ARBA00023136"/>
    </source>
</evidence>
<evidence type="ECO:0000256" key="2">
    <source>
        <dbReference type="ARBA" id="ARBA00007524"/>
    </source>
</evidence>
<organism evidence="7 8">
    <name type="scientific">Candidatus Ruthenibacterium avium</name>
    <dbReference type="NCBI Taxonomy" id="2838751"/>
    <lineage>
        <taxon>Bacteria</taxon>
        <taxon>Bacillati</taxon>
        <taxon>Bacillota</taxon>
        <taxon>Clostridia</taxon>
        <taxon>Eubacteriales</taxon>
        <taxon>Oscillospiraceae</taxon>
        <taxon>Ruthenibacterium</taxon>
    </lineage>
</organism>
<feature type="transmembrane region" description="Helical" evidence="6">
    <location>
        <begin position="80"/>
        <end position="98"/>
    </location>
</feature>
<evidence type="ECO:0000313" key="8">
    <source>
        <dbReference type="Proteomes" id="UP000824209"/>
    </source>
</evidence>
<dbReference type="PANTHER" id="PTHR10057">
    <property type="entry name" value="PERIPHERAL-TYPE BENZODIAZEPINE RECEPTOR"/>
    <property type="match status" value="1"/>
</dbReference>
<dbReference type="AlphaFoldDB" id="A0A9D2M2B1"/>
<keyword evidence="4 6" id="KW-1133">Transmembrane helix</keyword>
<dbReference type="InterPro" id="IPR038330">
    <property type="entry name" value="TspO/MBR-related_sf"/>
</dbReference>
<accession>A0A9D2M2B1</accession>
<reference evidence="7" key="1">
    <citation type="journal article" date="2021" name="PeerJ">
        <title>Extensive microbial diversity within the chicken gut microbiome revealed by metagenomics and culture.</title>
        <authorList>
            <person name="Gilroy R."/>
            <person name="Ravi A."/>
            <person name="Getino M."/>
            <person name="Pursley I."/>
            <person name="Horton D.L."/>
            <person name="Alikhan N.F."/>
            <person name="Baker D."/>
            <person name="Gharbi K."/>
            <person name="Hall N."/>
            <person name="Watson M."/>
            <person name="Adriaenssens E.M."/>
            <person name="Foster-Nyarko E."/>
            <person name="Jarju S."/>
            <person name="Secka A."/>
            <person name="Antonio M."/>
            <person name="Oren A."/>
            <person name="Chaudhuri R.R."/>
            <person name="La Ragione R."/>
            <person name="Hildebrand F."/>
            <person name="Pallen M.J."/>
        </authorList>
    </citation>
    <scope>NUCLEOTIDE SEQUENCE</scope>
    <source>
        <strain evidence="7">ChiBcec8-14828</strain>
    </source>
</reference>
<gene>
    <name evidence="7" type="ORF">H9943_03820</name>
</gene>
<evidence type="ECO:0000313" key="7">
    <source>
        <dbReference type="EMBL" id="HJB39504.1"/>
    </source>
</evidence>
<dbReference type="GO" id="GO:0016020">
    <property type="term" value="C:membrane"/>
    <property type="evidence" value="ECO:0007669"/>
    <property type="project" value="UniProtKB-SubCell"/>
</dbReference>
<dbReference type="GO" id="GO:0033013">
    <property type="term" value="P:tetrapyrrole metabolic process"/>
    <property type="evidence" value="ECO:0007669"/>
    <property type="project" value="UniProtKB-ARBA"/>
</dbReference>
<comment type="subcellular location">
    <subcellularLocation>
        <location evidence="1">Membrane</location>
        <topology evidence="1">Multi-pass membrane protein</topology>
    </subcellularLocation>
</comment>
<feature type="transmembrane region" description="Helical" evidence="6">
    <location>
        <begin position="9"/>
        <end position="27"/>
    </location>
</feature>
<keyword evidence="5 6" id="KW-0472">Membrane</keyword>
<feature type="transmembrane region" description="Helical" evidence="6">
    <location>
        <begin position="47"/>
        <end position="68"/>
    </location>
</feature>
<dbReference type="PIRSF" id="PIRSF005859">
    <property type="entry name" value="PBR"/>
    <property type="match status" value="1"/>
</dbReference>